<comment type="caution">
    <text evidence="1">The sequence shown here is derived from an EMBL/GenBank/DDBJ whole genome shotgun (WGS) entry which is preliminary data.</text>
</comment>
<accession>A0ACC2PC90</accession>
<dbReference type="EMBL" id="CM056742">
    <property type="protein sequence ID" value="KAJ8680703.1"/>
    <property type="molecule type" value="Genomic_DNA"/>
</dbReference>
<evidence type="ECO:0000313" key="1">
    <source>
        <dbReference type="EMBL" id="KAJ8680703.1"/>
    </source>
</evidence>
<proteinExistence type="predicted"/>
<protein>
    <submittedName>
        <fullName evidence="1">Uncharacterized protein</fullName>
    </submittedName>
</protein>
<name>A0ACC2PC90_9HYME</name>
<dbReference type="Proteomes" id="UP001239111">
    <property type="component" value="Chromosome 2"/>
</dbReference>
<keyword evidence="2" id="KW-1185">Reference proteome</keyword>
<evidence type="ECO:0000313" key="2">
    <source>
        <dbReference type="Proteomes" id="UP001239111"/>
    </source>
</evidence>
<gene>
    <name evidence="1" type="ORF">QAD02_016490</name>
</gene>
<sequence>MDRSCDRRHWESQLSSVVSASLGAGGFALQSMSNDCDALGSYVEGTTNEGSLFNTYHQTNGMWSQKLTHCDPWISSSAVAADDSYSLPFQDNFYVNPGFGIRDLNATPTVLYNEETSHRRFDQYKNHVDGNADYLPDNGILRSESHNILEIGASRFPANFASADSDEIRHNPTQEQANCVLDAPRQFDSLVVLSGSHCSQKNLDVSDPYVFEDESVGSQDFNGAAGLEGNIKDHKYNHESISNDKQSSRNGSDTLEESVSTDGLDDNSRDDECDWRSDSFDSSDSHSSETGSVSSQQYPDLDNGISSGDETNSQGRLPESPARSGNRMHPDELVLVLTTTIRGWPRIKNSC</sequence>
<reference evidence="1" key="1">
    <citation type="submission" date="2023-04" db="EMBL/GenBank/DDBJ databases">
        <title>A chromosome-level genome assembly of the parasitoid wasp Eretmocerus hayati.</title>
        <authorList>
            <person name="Zhong Y."/>
            <person name="Liu S."/>
            <person name="Liu Y."/>
        </authorList>
    </citation>
    <scope>NUCLEOTIDE SEQUENCE</scope>
    <source>
        <strain evidence="1">ZJU_SS_LIU_2023</strain>
    </source>
</reference>
<organism evidence="1 2">
    <name type="scientific">Eretmocerus hayati</name>
    <dbReference type="NCBI Taxonomy" id="131215"/>
    <lineage>
        <taxon>Eukaryota</taxon>
        <taxon>Metazoa</taxon>
        <taxon>Ecdysozoa</taxon>
        <taxon>Arthropoda</taxon>
        <taxon>Hexapoda</taxon>
        <taxon>Insecta</taxon>
        <taxon>Pterygota</taxon>
        <taxon>Neoptera</taxon>
        <taxon>Endopterygota</taxon>
        <taxon>Hymenoptera</taxon>
        <taxon>Apocrita</taxon>
        <taxon>Proctotrupomorpha</taxon>
        <taxon>Chalcidoidea</taxon>
        <taxon>Aphelinidae</taxon>
        <taxon>Aphelininae</taxon>
        <taxon>Eretmocerus</taxon>
    </lineage>
</organism>